<keyword evidence="2" id="KW-1185">Reference proteome</keyword>
<name>A0A239GSD8_9BACT</name>
<dbReference type="OrthoDB" id="680899at2"/>
<dbReference type="AlphaFoldDB" id="A0A239GSD8"/>
<accession>A0A239GSD8</accession>
<evidence type="ECO:0000313" key="1">
    <source>
        <dbReference type="EMBL" id="SNS70994.1"/>
    </source>
</evidence>
<protein>
    <submittedName>
        <fullName evidence="1">Uncharacterized protein</fullName>
    </submittedName>
</protein>
<evidence type="ECO:0000313" key="2">
    <source>
        <dbReference type="Proteomes" id="UP000198432"/>
    </source>
</evidence>
<dbReference type="EMBL" id="FZOQ01000011">
    <property type="protein sequence ID" value="SNS70994.1"/>
    <property type="molecule type" value="Genomic_DNA"/>
</dbReference>
<dbReference type="Proteomes" id="UP000198432">
    <property type="component" value="Unassembled WGS sequence"/>
</dbReference>
<gene>
    <name evidence="1" type="ORF">SAMN06296052_111166</name>
</gene>
<reference evidence="2" key="1">
    <citation type="submission" date="2017-06" db="EMBL/GenBank/DDBJ databases">
        <authorList>
            <person name="Varghese N."/>
            <person name="Submissions S."/>
        </authorList>
    </citation>
    <scope>NUCLEOTIDE SEQUENCE [LARGE SCALE GENOMIC DNA]</scope>
    <source>
        <strain evidence="2">NKM1</strain>
    </source>
</reference>
<proteinExistence type="predicted"/>
<organism evidence="1 2">
    <name type="scientific">Pontibacter ummariensis</name>
    <dbReference type="NCBI Taxonomy" id="1610492"/>
    <lineage>
        <taxon>Bacteria</taxon>
        <taxon>Pseudomonadati</taxon>
        <taxon>Bacteroidota</taxon>
        <taxon>Cytophagia</taxon>
        <taxon>Cytophagales</taxon>
        <taxon>Hymenobacteraceae</taxon>
        <taxon>Pontibacter</taxon>
    </lineage>
</organism>
<sequence>MTSIDLIKGEYSPQEAGELVMSMVDSQINFHSLESLRSYVQFGKPDLESELRVQELKASREQLLALIQKAKDNSSLRIEAAFRFSIDVKDQPEEHIQKLGIATCAVA</sequence>
<dbReference type="RefSeq" id="WP_089319718.1">
    <property type="nucleotide sequence ID" value="NZ_FZOQ01000011.1"/>
</dbReference>